<evidence type="ECO:0000313" key="2">
    <source>
        <dbReference type="EMBL" id="KAK8870434.1"/>
    </source>
</evidence>
<dbReference type="Proteomes" id="UP001470230">
    <property type="component" value="Unassembled WGS sequence"/>
</dbReference>
<reference evidence="2 3" key="1">
    <citation type="submission" date="2024-04" db="EMBL/GenBank/DDBJ databases">
        <title>Tritrichomonas musculus Genome.</title>
        <authorList>
            <person name="Alves-Ferreira E."/>
            <person name="Grigg M."/>
            <person name="Lorenzi H."/>
            <person name="Galac M."/>
        </authorList>
    </citation>
    <scope>NUCLEOTIDE SEQUENCE [LARGE SCALE GENOMIC DNA]</scope>
    <source>
        <strain evidence="2 3">EAF2021</strain>
    </source>
</reference>
<proteinExistence type="predicted"/>
<dbReference type="PROSITE" id="PS50011">
    <property type="entry name" value="PROTEIN_KINASE_DOM"/>
    <property type="match status" value="1"/>
</dbReference>
<feature type="domain" description="Protein kinase" evidence="1">
    <location>
        <begin position="13"/>
        <end position="267"/>
    </location>
</feature>
<name>A0ABR2IYW2_9EUKA</name>
<comment type="caution">
    <text evidence="2">The sequence shown here is derived from an EMBL/GenBank/DDBJ whole genome shotgun (WGS) entry which is preliminary data.</text>
</comment>
<dbReference type="InterPro" id="IPR000719">
    <property type="entry name" value="Prot_kinase_dom"/>
</dbReference>
<accession>A0ABR2IYW2</accession>
<dbReference type="SUPFAM" id="SSF56112">
    <property type="entry name" value="Protein kinase-like (PK-like)"/>
    <property type="match status" value="1"/>
</dbReference>
<keyword evidence="3" id="KW-1185">Reference proteome</keyword>
<dbReference type="Pfam" id="PF00069">
    <property type="entry name" value="Pkinase"/>
    <property type="match status" value="1"/>
</dbReference>
<protein>
    <recommendedName>
        <fullName evidence="1">Protein kinase domain-containing protein</fullName>
    </recommendedName>
</protein>
<sequence>MININQKAISERYTIIRELSSGFLGPTLLVEPKMTGGIYVCKICHKSFIGGSEQIHSFRDRINQLSNLNLHFVIPYTDIIETDDDFYFFREFVNNESLSDFINLFPNTSYNDVRRIFRILLSHFFELHKHNICRCPIWPTNIFITPDNRILLTDLYELTSDISWAMTTPNPMHLAFLAPEFFDRTFTPSRYSDTWSLGVVFYYLYTKTLPWSTKNICAMIKKITNADYTLYCPLSGNDDFNFLIGKCLIHNPQERIQIEDWLNSKRLTKSRSQVQSIQIPKQLRSSAQQLLQPKANPLFPKSGINLEERKKNRKLSTGCFSTFTIRYRFLKPGTDNSD</sequence>
<dbReference type="SMART" id="SM00220">
    <property type="entry name" value="S_TKc"/>
    <property type="match status" value="1"/>
</dbReference>
<dbReference type="PANTHER" id="PTHR24362">
    <property type="entry name" value="SERINE/THREONINE-PROTEIN KINASE NEK"/>
    <property type="match status" value="1"/>
</dbReference>
<evidence type="ECO:0000259" key="1">
    <source>
        <dbReference type="PROSITE" id="PS50011"/>
    </source>
</evidence>
<dbReference type="EMBL" id="JAPFFF010000014">
    <property type="protein sequence ID" value="KAK8870434.1"/>
    <property type="molecule type" value="Genomic_DNA"/>
</dbReference>
<gene>
    <name evidence="2" type="ORF">M9Y10_008316</name>
</gene>
<dbReference type="InterPro" id="IPR011009">
    <property type="entry name" value="Kinase-like_dom_sf"/>
</dbReference>
<evidence type="ECO:0000313" key="3">
    <source>
        <dbReference type="Proteomes" id="UP001470230"/>
    </source>
</evidence>
<dbReference type="Gene3D" id="1.10.510.10">
    <property type="entry name" value="Transferase(Phosphotransferase) domain 1"/>
    <property type="match status" value="1"/>
</dbReference>
<organism evidence="2 3">
    <name type="scientific">Tritrichomonas musculus</name>
    <dbReference type="NCBI Taxonomy" id="1915356"/>
    <lineage>
        <taxon>Eukaryota</taxon>
        <taxon>Metamonada</taxon>
        <taxon>Parabasalia</taxon>
        <taxon>Tritrichomonadida</taxon>
        <taxon>Tritrichomonadidae</taxon>
        <taxon>Tritrichomonas</taxon>
    </lineage>
</organism>
<dbReference type="PANTHER" id="PTHR24362:SF309">
    <property type="entry name" value="PROTEIN KINASE DOMAIN-CONTAINING PROTEIN"/>
    <property type="match status" value="1"/>
</dbReference>